<sequence>MSPRNFNCRSPFERCKLKSFVGPSIFFYTSTSLLGSDTLILDLHCHGQSVRPLSHRSFCKTISKIEILLN</sequence>
<reference evidence="1" key="1">
    <citation type="journal article" date="2011" name="Environ. Microbiol.">
        <title>Time-series analyses of Monterey Bay coastal microbial picoplankton using a 'genome proxy' microarray.</title>
        <authorList>
            <person name="Rich V.I."/>
            <person name="Pham V.D."/>
            <person name="Eppley J."/>
            <person name="Shi Y."/>
            <person name="DeLong E.F."/>
        </authorList>
    </citation>
    <scope>NUCLEOTIDE SEQUENCE</scope>
</reference>
<evidence type="ECO:0000313" key="1">
    <source>
        <dbReference type="EMBL" id="ADI17775.1"/>
    </source>
</evidence>
<protein>
    <submittedName>
        <fullName evidence="1">Uncharacterized protein</fullName>
    </submittedName>
</protein>
<accession>E0XTN4</accession>
<name>E0XTN4_9BACT</name>
<organism evidence="1">
    <name type="scientific">uncultured nuHF1 cluster bacterium HF0130_31E21</name>
    <dbReference type="NCBI Taxonomy" id="710728"/>
    <lineage>
        <taxon>Bacteria</taxon>
        <taxon>environmental samples</taxon>
    </lineage>
</organism>
<proteinExistence type="predicted"/>
<dbReference type="AlphaFoldDB" id="E0XTN4"/>
<dbReference type="EMBL" id="GU474873">
    <property type="protein sequence ID" value="ADI17775.1"/>
    <property type="molecule type" value="Genomic_DNA"/>
</dbReference>